<organism evidence="2 3">
    <name type="scientific">Phocaeicola vulgatus</name>
    <name type="common">Bacteroides vulgatus</name>
    <dbReference type="NCBI Taxonomy" id="821"/>
    <lineage>
        <taxon>Bacteria</taxon>
        <taxon>Pseudomonadati</taxon>
        <taxon>Bacteroidota</taxon>
        <taxon>Bacteroidia</taxon>
        <taxon>Bacteroidales</taxon>
        <taxon>Bacteroidaceae</taxon>
        <taxon>Phocaeicola</taxon>
    </lineage>
</organism>
<accession>A0AAW4V779</accession>
<dbReference type="InterPro" id="IPR032689">
    <property type="entry name" value="TraG-D_C"/>
</dbReference>
<protein>
    <submittedName>
        <fullName evidence="2">Type IV secretory system conjugative DNA transfer family protein</fullName>
    </submittedName>
</protein>
<proteinExistence type="predicted"/>
<feature type="non-terminal residue" evidence="2">
    <location>
        <position position="1"/>
    </location>
</feature>
<dbReference type="Gene3D" id="3.40.50.300">
    <property type="entry name" value="P-loop containing nucleotide triphosphate hydrolases"/>
    <property type="match status" value="1"/>
</dbReference>
<evidence type="ECO:0000259" key="1">
    <source>
        <dbReference type="Pfam" id="PF12696"/>
    </source>
</evidence>
<dbReference type="Proteomes" id="UP001199363">
    <property type="component" value="Unassembled WGS sequence"/>
</dbReference>
<evidence type="ECO:0000313" key="2">
    <source>
        <dbReference type="EMBL" id="MCB7283996.1"/>
    </source>
</evidence>
<dbReference type="InterPro" id="IPR027417">
    <property type="entry name" value="P-loop_NTPase"/>
</dbReference>
<dbReference type="CDD" id="cd01127">
    <property type="entry name" value="TrwB_TraG_TraD_VirD4"/>
    <property type="match status" value="1"/>
</dbReference>
<dbReference type="Pfam" id="PF12696">
    <property type="entry name" value="TraG-D_C"/>
    <property type="match status" value="1"/>
</dbReference>
<dbReference type="AlphaFoldDB" id="A0AAW4V779"/>
<reference evidence="2" key="1">
    <citation type="submission" date="2021-10" db="EMBL/GenBank/DDBJ databases">
        <title>Collection of gut derived symbiotic bacterial strains cultured from healthy donors.</title>
        <authorList>
            <person name="Lin H."/>
            <person name="Littmann E."/>
            <person name="Kohout C."/>
            <person name="Pamer E.G."/>
        </authorList>
    </citation>
    <scope>NUCLEOTIDE SEQUENCE</scope>
    <source>
        <strain evidence="2">DFI.1.167</strain>
    </source>
</reference>
<evidence type="ECO:0000313" key="3">
    <source>
        <dbReference type="Proteomes" id="UP001199363"/>
    </source>
</evidence>
<feature type="non-terminal residue" evidence="2">
    <location>
        <position position="68"/>
    </location>
</feature>
<dbReference type="RefSeq" id="WP_227195700.1">
    <property type="nucleotide sequence ID" value="NZ_JAJCMZ010000310.1"/>
</dbReference>
<comment type="caution">
    <text evidence="2">The sequence shown here is derived from an EMBL/GenBank/DDBJ whole genome shotgun (WGS) entry which is preliminary data.</text>
</comment>
<feature type="domain" description="TraD/TraG TraM recognition site" evidence="1">
    <location>
        <begin position="2"/>
        <end position="63"/>
    </location>
</feature>
<dbReference type="EMBL" id="JAJCQG010000333">
    <property type="protein sequence ID" value="MCB7283996.1"/>
    <property type="molecule type" value="Genomic_DNA"/>
</dbReference>
<gene>
    <name evidence="2" type="ORF">LI282_23695</name>
</gene>
<sequence length="68" mass="7884">FKVRDFEKLPSVLREYGAAFLLLTQSEGKLEKLYSKLDRSSIETNFGNIFLGRTLDVEALKYYPLFFG</sequence>
<name>A0AAW4V779_PHOVU</name>